<feature type="region of interest" description="Disordered" evidence="3">
    <location>
        <begin position="976"/>
        <end position="1119"/>
    </location>
</feature>
<dbReference type="EMBL" id="BORT01000023">
    <property type="protein sequence ID" value="GIO49625.1"/>
    <property type="molecule type" value="Genomic_DNA"/>
</dbReference>
<dbReference type="InterPro" id="IPR001611">
    <property type="entry name" value="Leu-rich_rpt"/>
</dbReference>
<feature type="domain" description="Bacterial repeat" evidence="5">
    <location>
        <begin position="733"/>
        <end position="805"/>
    </location>
</feature>
<gene>
    <name evidence="6" type="ORF">J34TS1_43900</name>
</gene>
<feature type="chain" id="PRO_5036734209" description="Bacterial repeat domain-containing protein" evidence="4">
    <location>
        <begin position="32"/>
        <end position="1417"/>
    </location>
</feature>
<dbReference type="Proteomes" id="UP000682811">
    <property type="component" value="Unassembled WGS sequence"/>
</dbReference>
<dbReference type="Pfam" id="PF13620">
    <property type="entry name" value="CarboxypepD_reg"/>
    <property type="match status" value="1"/>
</dbReference>
<comment type="caution">
    <text evidence="6">The sequence shown here is derived from an EMBL/GenBank/DDBJ whole genome shotgun (WGS) entry which is preliminary data.</text>
</comment>
<protein>
    <recommendedName>
        <fullName evidence="5">Bacterial repeat domain-containing protein</fullName>
    </recommendedName>
</protein>
<keyword evidence="1" id="KW-0433">Leucine-rich repeat</keyword>
<evidence type="ECO:0000256" key="4">
    <source>
        <dbReference type="SAM" id="SignalP"/>
    </source>
</evidence>
<feature type="compositionally biased region" description="Basic and acidic residues" evidence="3">
    <location>
        <begin position="1091"/>
        <end position="1106"/>
    </location>
</feature>
<proteinExistence type="predicted"/>
<evidence type="ECO:0000256" key="1">
    <source>
        <dbReference type="ARBA" id="ARBA00022614"/>
    </source>
</evidence>
<evidence type="ECO:0000313" key="7">
    <source>
        <dbReference type="Proteomes" id="UP000682811"/>
    </source>
</evidence>
<dbReference type="SUPFAM" id="SSF52058">
    <property type="entry name" value="L domain-like"/>
    <property type="match status" value="1"/>
</dbReference>
<keyword evidence="4" id="KW-0732">Signal</keyword>
<keyword evidence="2" id="KW-0677">Repeat</keyword>
<dbReference type="InterPro" id="IPR013784">
    <property type="entry name" value="Carb-bd-like_fold"/>
</dbReference>
<organism evidence="6 7">
    <name type="scientific">Paenibacillus azoreducens</name>
    <dbReference type="NCBI Taxonomy" id="116718"/>
    <lineage>
        <taxon>Bacteria</taxon>
        <taxon>Bacillati</taxon>
        <taxon>Bacillota</taxon>
        <taxon>Bacilli</taxon>
        <taxon>Bacillales</taxon>
        <taxon>Paenibacillaceae</taxon>
        <taxon>Paenibacillus</taxon>
    </lineage>
</organism>
<dbReference type="PANTHER" id="PTHR34403:SF14">
    <property type="entry name" value="OS05G0225800 PROTEIN"/>
    <property type="match status" value="1"/>
</dbReference>
<keyword evidence="7" id="KW-1185">Reference proteome</keyword>
<name>A0A919YI15_9BACL</name>
<evidence type="ECO:0000256" key="2">
    <source>
        <dbReference type="ARBA" id="ARBA00022737"/>
    </source>
</evidence>
<dbReference type="InterPro" id="IPR025875">
    <property type="entry name" value="Leu-rich_rpt_4"/>
</dbReference>
<dbReference type="PANTHER" id="PTHR34403">
    <property type="entry name" value="TOL-PAL SYSTEM PROTEIN TOLA"/>
    <property type="match status" value="1"/>
</dbReference>
<dbReference type="Pfam" id="PF12799">
    <property type="entry name" value="LRR_4"/>
    <property type="match status" value="1"/>
</dbReference>
<evidence type="ECO:0000313" key="6">
    <source>
        <dbReference type="EMBL" id="GIO49625.1"/>
    </source>
</evidence>
<dbReference type="Pfam" id="PF18998">
    <property type="entry name" value="Flg_new_2"/>
    <property type="match status" value="3"/>
</dbReference>
<dbReference type="Gene3D" id="3.80.10.10">
    <property type="entry name" value="Ribonuclease Inhibitor"/>
    <property type="match status" value="2"/>
</dbReference>
<dbReference type="InterPro" id="IPR032675">
    <property type="entry name" value="LRR_dom_sf"/>
</dbReference>
<feature type="signal peptide" evidence="4">
    <location>
        <begin position="1"/>
        <end position="31"/>
    </location>
</feature>
<feature type="compositionally biased region" description="Basic and acidic residues" evidence="3">
    <location>
        <begin position="1032"/>
        <end position="1078"/>
    </location>
</feature>
<feature type="compositionally biased region" description="Basic and acidic residues" evidence="3">
    <location>
        <begin position="994"/>
        <end position="1022"/>
    </location>
</feature>
<evidence type="ECO:0000256" key="3">
    <source>
        <dbReference type="SAM" id="MobiDB-lite"/>
    </source>
</evidence>
<reference evidence="6 7" key="1">
    <citation type="submission" date="2021-03" db="EMBL/GenBank/DDBJ databases">
        <title>Antimicrobial resistance genes in bacteria isolated from Japanese honey, and their potential for conferring macrolide and lincosamide resistance in the American foulbrood pathogen Paenibacillus larvae.</title>
        <authorList>
            <person name="Okamoto M."/>
            <person name="Kumagai M."/>
            <person name="Kanamori H."/>
            <person name="Takamatsu D."/>
        </authorList>
    </citation>
    <scope>NUCLEOTIDE SEQUENCE [LARGE SCALE GENOMIC DNA]</scope>
    <source>
        <strain evidence="6 7">J34TS1</strain>
    </source>
</reference>
<dbReference type="RefSeq" id="WP_212980059.1">
    <property type="nucleotide sequence ID" value="NZ_AP025343.1"/>
</dbReference>
<dbReference type="Gene3D" id="2.60.40.1120">
    <property type="entry name" value="Carboxypeptidase-like, regulatory domain"/>
    <property type="match status" value="1"/>
</dbReference>
<feature type="domain" description="Bacterial repeat" evidence="5">
    <location>
        <begin position="842"/>
        <end position="895"/>
    </location>
</feature>
<dbReference type="InterPro" id="IPR044060">
    <property type="entry name" value="Bacterial_rp_domain"/>
</dbReference>
<dbReference type="GO" id="GO:0030246">
    <property type="term" value="F:carbohydrate binding"/>
    <property type="evidence" value="ECO:0007669"/>
    <property type="project" value="InterPro"/>
</dbReference>
<dbReference type="InterPro" id="IPR050972">
    <property type="entry name" value="SDr-like"/>
</dbReference>
<evidence type="ECO:0000259" key="5">
    <source>
        <dbReference type="Pfam" id="PF18998"/>
    </source>
</evidence>
<feature type="domain" description="Bacterial repeat" evidence="5">
    <location>
        <begin position="652"/>
        <end position="727"/>
    </location>
</feature>
<accession>A0A919YI15</accession>
<dbReference type="PROSITE" id="PS51450">
    <property type="entry name" value="LRR"/>
    <property type="match status" value="3"/>
</dbReference>
<sequence length="1417" mass="157902">MANSKQERKRFISVLLVIALLIGLFPMSALADDPPSDTDYGNEVSVTDAVYGETSVTNAVCASDPSHFIYELNPEWMNEPYAYIREYIGPGGDVVIPETIEGRPVSRIFGAAFLGNQSITSVVIPESVERVEVNAFAYSYGIKSIVFKNPDTIIGDKNGLSDWDIVIPYQATIIGHNNSTAESFARKRNINFLSIDEPWTTEIDYGSQDAMSRFHRGEDVVVSELFQSSELANYFAHWMGEPWGLWTTPVWNGTINDTLNKRDVEMRMQRFYQNKGHFSFGSDDFKGITSLEGLQLFKDSILSDPKFSYNAVFQFSGNQLREVNALSFLNGVNYLDLSNNQLENIDGLSGLERLSHLDVSNNNLTNLDGLSNLRRLIEPQTAATTTSVLDFSHNRLSNIEGLNNVSMLDTLNANKVDFSYNFLTNSNIPTLSKLFKLFDQVAKPQLLFDYNYIFIDDQAAGKQFYNDWLEISGLSRGDNRANTPQYNYRFVKGADTLRVEHRVKGTDELLSFEEYSTADKSLDLNASITYNAKNFEGYSLIGDSGKYVLNKDHIFTSKIGTERHLVNSRNGLSISNVGLPDNMTSSITDEGILTTTDTAGEYNIVGKGTTEVNIHSEGVSHGIYPLTFDTFGSKDNVIVFYYQSSASLAKHKLTVGMEGQGTTFPATGTYEYDDGEWVSISARNTVPGYELEKWVIDGEDYFDAFGYGVSLKMDSDKTAIAHFKQNQPQPTRYTLTVNQVGMGTVTPFAAGSVTNFPEFESVSLMANPSPGYKFEKWVVNGLESDDQGITMYMDRNVVAIAHFIPIASPPKEYKLIVEVVGEGTVNVVNEDTKDVFQDVRGAVGQFKEGTEISVSMNPVKGHKFTKWMVDGQEIVKESLSFKMDEDKIVQAYFEPVVPSPEPKGSITVEFVDWETNSKLKEDVILSDLPLGDHSYRADAFIGVYKLIGDSVRNVVLTAAEPFGKMIFLYKKEDVIPTPEPEPKPNPEPTPSPDPEPKPTPEPKPEPKPEPTPEPKPEPEPKPNPEPTPSPDPEPKPTPKPTPEPKPEPKPEPTPEPKPEPTPKPTPELKPEPKPEPTPKTELPTVDPQPEPETKSNDKERGLEPERGASQVTNVPAPAVEKEMDTLLVEAVDHENEELLQTEEIDTLHLGLNEVKAPIIAGYSLIGSDKQTVFISENGESLTVTFRYLKEAEPNELFGVVYGVVKDANGNPMQGVKVELHSDPRITFTNENGEYRFENVELGKHTVILKNPFTDKEISRINVVAYKDYRDSDSTTVESVQVAEEVKRSIELNESMSTQRVDFVIEAIEQPEPVSPDKKFPIIPIVATPPLIIILLAYSRRRNVGIYNGANLLIKKIRVKAKPETVIDLTGYAASAFKVVFRKPNSFRNIDLYIKYGDTITQVELADDLNFIVFSPEN</sequence>
<dbReference type="SMART" id="SM00365">
    <property type="entry name" value="LRR_SD22"/>
    <property type="match status" value="3"/>
</dbReference>
<dbReference type="SUPFAM" id="SSF49452">
    <property type="entry name" value="Starch-binding domain-like"/>
    <property type="match status" value="1"/>
</dbReference>